<dbReference type="GO" id="GO:0003723">
    <property type="term" value="F:RNA binding"/>
    <property type="evidence" value="ECO:0007669"/>
    <property type="project" value="UniProtKB-UniRule"/>
</dbReference>
<feature type="binding site" evidence="5">
    <location>
        <position position="292"/>
    </location>
    <ligand>
        <name>S-adenosyl-L-methionine</name>
        <dbReference type="ChEBI" id="CHEBI:59789"/>
    </ligand>
</feature>
<reference evidence="7 8" key="1">
    <citation type="submission" date="2016-10" db="EMBL/GenBank/DDBJ databases">
        <authorList>
            <person name="de Groot N.N."/>
        </authorList>
    </citation>
    <scope>NUCLEOTIDE SEQUENCE [LARGE SCALE GENOMIC DNA]</scope>
    <source>
        <strain evidence="7 8">DSM 29619</strain>
    </source>
</reference>
<dbReference type="RefSeq" id="WP_093448168.1">
    <property type="nucleotide sequence ID" value="NZ_FNZG01000001.1"/>
</dbReference>
<accession>A0A1I1M2L7</accession>
<evidence type="ECO:0000256" key="2">
    <source>
        <dbReference type="ARBA" id="ARBA00022679"/>
    </source>
</evidence>
<keyword evidence="4 5" id="KW-0694">RNA-binding</keyword>
<dbReference type="PANTHER" id="PTHR22807">
    <property type="entry name" value="NOP2 YEAST -RELATED NOL1/NOP2/FMU SUN DOMAIN-CONTAINING"/>
    <property type="match status" value="1"/>
</dbReference>
<name>A0A1I1M2L7_9RHOB</name>
<gene>
    <name evidence="7" type="ORF">SAMN05421762_2241</name>
</gene>
<dbReference type="AlphaFoldDB" id="A0A1I1M2L7"/>
<dbReference type="Gene3D" id="3.40.50.150">
    <property type="entry name" value="Vaccinia Virus protein VP39"/>
    <property type="match status" value="1"/>
</dbReference>
<dbReference type="InterPro" id="IPR054728">
    <property type="entry name" value="RsmB-like_ferredoxin"/>
</dbReference>
<dbReference type="PROSITE" id="PS51686">
    <property type="entry name" value="SAM_MT_RSMB_NOP"/>
    <property type="match status" value="1"/>
</dbReference>
<feature type="domain" description="SAM-dependent MTase RsmB/NOP-type" evidence="6">
    <location>
        <begin position="143"/>
        <end position="391"/>
    </location>
</feature>
<feature type="binding site" evidence="5">
    <location>
        <position position="256"/>
    </location>
    <ligand>
        <name>S-adenosyl-L-methionine</name>
        <dbReference type="ChEBI" id="CHEBI:59789"/>
    </ligand>
</feature>
<dbReference type="EMBL" id="FOLX01000001">
    <property type="protein sequence ID" value="SFC79757.1"/>
    <property type="molecule type" value="Genomic_DNA"/>
</dbReference>
<keyword evidence="3 5" id="KW-0949">S-adenosyl-L-methionine</keyword>
<dbReference type="STRING" id="517719.SAMN05421762_2241"/>
<dbReference type="CDD" id="cd02440">
    <property type="entry name" value="AdoMet_MTases"/>
    <property type="match status" value="1"/>
</dbReference>
<comment type="caution">
    <text evidence="5">Lacks conserved residue(s) required for the propagation of feature annotation.</text>
</comment>
<dbReference type="Pfam" id="PF01189">
    <property type="entry name" value="Methyltr_RsmB-F"/>
    <property type="match status" value="1"/>
</dbReference>
<proteinExistence type="inferred from homology"/>
<dbReference type="InterPro" id="IPR001678">
    <property type="entry name" value="MeTrfase_RsmB-F_NOP2_dom"/>
</dbReference>
<keyword evidence="1 5" id="KW-0489">Methyltransferase</keyword>
<evidence type="ECO:0000256" key="1">
    <source>
        <dbReference type="ARBA" id="ARBA00022603"/>
    </source>
</evidence>
<dbReference type="PANTHER" id="PTHR22807:SF53">
    <property type="entry name" value="RIBOSOMAL RNA SMALL SUBUNIT METHYLTRANSFERASE B-RELATED"/>
    <property type="match status" value="1"/>
</dbReference>
<sequence>MTPDARIATAAELLDSILDGQPAEQVLTGWARRSRFAGSKDRAAIRDHVFDALRCRRSYALLGGGMTGRGLMFGQLLAQGRAPEEAFTGQGHAPAQLTEDETAALRRDVEAALAEAPAPVAGDMPDWIWPLLTEALGADAARAAALLRQRAPVFLRVNTARGDLETARASLLRDGIETQEHPLSPTALEVTSGARQVARSTAYETGLVELQDAASQALSDALPLRNGMTILDYCAGGGGKTLAMAAHVQARITAHDANPGRLSDLPARAARAGVDVAIARQPKGPFDLVLCDVPCSGSGAWRRSPEGKWALTTDALADLNRTQDEILQKAAALTAQDGVLAYATCSLFRAENEDRIAKFLSETKGWVLDFDRRWLPQMGGDGFYLACLRRG</sequence>
<evidence type="ECO:0000256" key="4">
    <source>
        <dbReference type="ARBA" id="ARBA00022884"/>
    </source>
</evidence>
<evidence type="ECO:0000313" key="8">
    <source>
        <dbReference type="Proteomes" id="UP000231644"/>
    </source>
</evidence>
<dbReference type="GO" id="GO:0008173">
    <property type="term" value="F:RNA methyltransferase activity"/>
    <property type="evidence" value="ECO:0007669"/>
    <property type="project" value="InterPro"/>
</dbReference>
<dbReference type="OrthoDB" id="9810297at2"/>
<feature type="active site" description="Nucleophile" evidence="5">
    <location>
        <position position="345"/>
    </location>
</feature>
<dbReference type="InterPro" id="IPR049560">
    <property type="entry name" value="MeTrfase_RsmB-F_NOP2_cat"/>
</dbReference>
<comment type="similarity">
    <text evidence="5">Belongs to the class I-like SAM-binding methyltransferase superfamily. RsmB/NOP family.</text>
</comment>
<dbReference type="Gene3D" id="3.30.70.1170">
    <property type="entry name" value="Sun protein, domain 3"/>
    <property type="match status" value="1"/>
</dbReference>
<dbReference type="GO" id="GO:0001510">
    <property type="term" value="P:RNA methylation"/>
    <property type="evidence" value="ECO:0007669"/>
    <property type="project" value="InterPro"/>
</dbReference>
<dbReference type="SUPFAM" id="SSF53335">
    <property type="entry name" value="S-adenosyl-L-methionine-dependent methyltransferases"/>
    <property type="match status" value="1"/>
</dbReference>
<dbReference type="Proteomes" id="UP000231644">
    <property type="component" value="Unassembled WGS sequence"/>
</dbReference>
<dbReference type="InterPro" id="IPR029063">
    <property type="entry name" value="SAM-dependent_MTases_sf"/>
</dbReference>
<keyword evidence="2 5" id="KW-0808">Transferase</keyword>
<evidence type="ECO:0000256" key="5">
    <source>
        <dbReference type="PROSITE-ProRule" id="PRU01023"/>
    </source>
</evidence>
<dbReference type="InterPro" id="IPR023267">
    <property type="entry name" value="RCMT"/>
</dbReference>
<dbReference type="PRINTS" id="PR02008">
    <property type="entry name" value="RCMTFAMILY"/>
</dbReference>
<evidence type="ECO:0000259" key="6">
    <source>
        <dbReference type="PROSITE" id="PS51686"/>
    </source>
</evidence>
<evidence type="ECO:0000313" key="7">
    <source>
        <dbReference type="EMBL" id="SFC79757.1"/>
    </source>
</evidence>
<protein>
    <submittedName>
        <fullName evidence="7">16S rRNA (Cytosine967-C5)-methyltransferase</fullName>
    </submittedName>
</protein>
<keyword evidence="8" id="KW-1185">Reference proteome</keyword>
<organism evidence="7 8">
    <name type="scientific">Pseudooceanicola nitratireducens</name>
    <dbReference type="NCBI Taxonomy" id="517719"/>
    <lineage>
        <taxon>Bacteria</taxon>
        <taxon>Pseudomonadati</taxon>
        <taxon>Pseudomonadota</taxon>
        <taxon>Alphaproteobacteria</taxon>
        <taxon>Rhodobacterales</taxon>
        <taxon>Paracoccaceae</taxon>
        <taxon>Pseudooceanicola</taxon>
    </lineage>
</organism>
<dbReference type="Pfam" id="PF22458">
    <property type="entry name" value="RsmF-B_ferredox"/>
    <property type="match status" value="1"/>
</dbReference>
<evidence type="ECO:0000256" key="3">
    <source>
        <dbReference type="ARBA" id="ARBA00022691"/>
    </source>
</evidence>